<keyword evidence="3" id="KW-0812">Transmembrane</keyword>
<accession>A0AA88KEY4</accession>
<evidence type="ECO:0000259" key="4">
    <source>
        <dbReference type="PROSITE" id="PS50026"/>
    </source>
</evidence>
<name>A0AA88KEY4_NAELO</name>
<dbReference type="Gene3D" id="2.10.25.10">
    <property type="entry name" value="Laminin"/>
    <property type="match status" value="4"/>
</dbReference>
<dbReference type="Gene3D" id="2.40.10.500">
    <property type="match status" value="1"/>
</dbReference>
<dbReference type="Gene3D" id="2.120.10.30">
    <property type="entry name" value="TolB, C-terminal domain"/>
    <property type="match status" value="3"/>
</dbReference>
<dbReference type="PROSITE" id="PS00022">
    <property type="entry name" value="EGF_1"/>
    <property type="match status" value="5"/>
</dbReference>
<dbReference type="PROSITE" id="PS50026">
    <property type="entry name" value="EGF_3"/>
    <property type="match status" value="3"/>
</dbReference>
<feature type="domain" description="EGF-like" evidence="4">
    <location>
        <begin position="821"/>
        <end position="853"/>
    </location>
</feature>
<dbReference type="PANTHER" id="PTHR46388">
    <property type="entry name" value="NHL REPEAT-CONTAINING PROTEIN 2"/>
    <property type="match status" value="1"/>
</dbReference>
<comment type="caution">
    <text evidence="2">Lacks conserved residue(s) required for the propagation of feature annotation.</text>
</comment>
<organism evidence="5 6">
    <name type="scientific">Naegleria lovaniensis</name>
    <name type="common">Amoeba</name>
    <dbReference type="NCBI Taxonomy" id="51637"/>
    <lineage>
        <taxon>Eukaryota</taxon>
        <taxon>Discoba</taxon>
        <taxon>Heterolobosea</taxon>
        <taxon>Tetramitia</taxon>
        <taxon>Eutetramitia</taxon>
        <taxon>Vahlkampfiidae</taxon>
        <taxon>Naegleria</taxon>
    </lineage>
</organism>
<feature type="transmembrane region" description="Helical" evidence="3">
    <location>
        <begin position="1069"/>
        <end position="1096"/>
    </location>
</feature>
<dbReference type="SUPFAM" id="SSF101898">
    <property type="entry name" value="NHL repeat"/>
    <property type="match status" value="2"/>
</dbReference>
<dbReference type="InterPro" id="IPR013111">
    <property type="entry name" value="EGF_extracell"/>
</dbReference>
<keyword evidence="6" id="KW-1185">Reference proteome</keyword>
<sequence>MESTMDAIVIHPSGDYLIGVQGQIVRVNPADLSTTVFTGTGGSGHAVNNVTALSAQYNNPAQIAVGTRYVYITDSKNYVVRQYDLQTDMVSFVYQVAPIANYGLYGGQIIKWTRSTNTSVVVATGLYHPLGITLTPEGNLFIADSYNHVIRKLFSNGTTIVFAGTIGQSGYSGDYGPATSARLKYPHSVLYNSVLNELYIVDRHNHVIRKVNRNGIIFTVAGNGQQGAPGYTNTFGPLLRYPTFLTFDSTEKALLITDSDSRSIRKLSIGCERGYVWSSNNSKCVEETACFYDDICSVNSSVTYSISNVMTNLESSLYGVAILPDSGDYIISVLGYVYRINPISLVRTVFTGTGFSGDAVNNVAALSAQYNTPAQLAVGTKYVYVADSKNYVIIKWTRVTNTSVVVATGLYHPLGITLTPEGNLFIADSYNHVIRKLFSNGTMIVFAGTIGQSGYSGDYGPATSARLQYPHSVAYHSESKEVYIVDGHNHVIRKVNRNGIITTVAGNGQPGAPGYLDSQMALFEFPVDISFLGSKPEFLITDRNNRALRKLTITCSDTNSYVLSSDFTECLPICFNKNSSDPTVCSGRGSCISPNYCSCQSNYTGMNCETHYCHGIVNSNSTVCSGHGVCSSHNTCTCNAGYYGNNCEKFDCNGFLFNSSFVCNNGNGICVAPDTCSCKTGYSGAYCQLYYCNKILFNNTSVCNGKGACVSPDVCKCSSPDFFGPNCDSFKCFGIMNTNVSAVCSGNGICTATNVCSCNTGPWSSTKYYGDQCQYHSCNGIPANSSMVCYSYGSCVAPDVCVCQPGRNGTFCDNPVCYGISADDTQKVCSARGTCLSPDNCACNTGYGGERCQYSICNGILSNSSDNETTNNDNSIIKKEVQVETLSNVTQLDSKNVTFDNFQTIFIQFPSNISKQISDEATSTSSKISLIVCISENVTATKEEVREVISPIVKIVLSKGSGVEIQVQNLTYLIEISFSNIYSMSNQSELTCVYFDEIKEEWSPEGIISKYDPISLTMKCFTSHLTSFAVIDMNFKKASNNPKSPVAPPPSFSIHKDGATQNGADSAAAIAATVSMLGSILVCGVVAAITVVIIVLTRRAKKQREV</sequence>
<dbReference type="Proteomes" id="UP000816034">
    <property type="component" value="Unassembled WGS sequence"/>
</dbReference>
<dbReference type="InterPro" id="IPR011042">
    <property type="entry name" value="6-blade_b-propeller_TolB-like"/>
</dbReference>
<feature type="disulfide bond" evidence="2">
    <location>
        <begin position="638"/>
        <end position="647"/>
    </location>
</feature>
<evidence type="ECO:0000256" key="2">
    <source>
        <dbReference type="PROSITE-ProRule" id="PRU00076"/>
    </source>
</evidence>
<dbReference type="SMART" id="SM00135">
    <property type="entry name" value="LY"/>
    <property type="match status" value="3"/>
</dbReference>
<dbReference type="SMART" id="SM00181">
    <property type="entry name" value="EGF"/>
    <property type="match status" value="7"/>
</dbReference>
<reference evidence="5 6" key="1">
    <citation type="journal article" date="2018" name="BMC Genomics">
        <title>The genome of Naegleria lovaniensis, the basis for a comparative approach to unravel pathogenicity factors of the human pathogenic amoeba N. fowleri.</title>
        <authorList>
            <person name="Liechti N."/>
            <person name="Schurch N."/>
            <person name="Bruggmann R."/>
            <person name="Wittwer M."/>
        </authorList>
    </citation>
    <scope>NUCLEOTIDE SEQUENCE [LARGE SCALE GENOMIC DNA]</scope>
    <source>
        <strain evidence="5 6">ATCC 30569</strain>
    </source>
</reference>
<evidence type="ECO:0000313" key="6">
    <source>
        <dbReference type="Proteomes" id="UP000816034"/>
    </source>
</evidence>
<evidence type="ECO:0000256" key="1">
    <source>
        <dbReference type="ARBA" id="ARBA00023157"/>
    </source>
</evidence>
<evidence type="ECO:0000313" key="5">
    <source>
        <dbReference type="EMBL" id="KAG2373626.1"/>
    </source>
</evidence>
<dbReference type="InterPro" id="IPR000742">
    <property type="entry name" value="EGF"/>
</dbReference>
<keyword evidence="2" id="KW-0245">EGF-like domain</keyword>
<keyword evidence="3" id="KW-1133">Transmembrane helix</keyword>
<dbReference type="PANTHER" id="PTHR46388:SF2">
    <property type="entry name" value="NHL REPEAT-CONTAINING PROTEIN 2"/>
    <property type="match status" value="1"/>
</dbReference>
<dbReference type="PROSITE" id="PS01186">
    <property type="entry name" value="EGF_2"/>
    <property type="match status" value="3"/>
</dbReference>
<gene>
    <name evidence="5" type="ORF">C9374_011915</name>
</gene>
<feature type="domain" description="EGF-like" evidence="4">
    <location>
        <begin position="576"/>
        <end position="609"/>
    </location>
</feature>
<dbReference type="RefSeq" id="XP_044542800.1">
    <property type="nucleotide sequence ID" value="XM_044687623.1"/>
</dbReference>
<dbReference type="Pfam" id="PF07974">
    <property type="entry name" value="EGF_2"/>
    <property type="match status" value="1"/>
</dbReference>
<feature type="domain" description="EGF-like" evidence="4">
    <location>
        <begin position="616"/>
        <end position="648"/>
    </location>
</feature>
<keyword evidence="1 2" id="KW-1015">Disulfide bond</keyword>
<comment type="caution">
    <text evidence="5">The sequence shown here is derived from an EMBL/GenBank/DDBJ whole genome shotgun (WGS) entry which is preliminary data.</text>
</comment>
<dbReference type="GeneID" id="68104369"/>
<dbReference type="EMBL" id="PYSW02000052">
    <property type="protein sequence ID" value="KAG2373626.1"/>
    <property type="molecule type" value="Genomic_DNA"/>
</dbReference>
<feature type="disulfide bond" evidence="2">
    <location>
        <begin position="843"/>
        <end position="852"/>
    </location>
</feature>
<evidence type="ECO:0000256" key="3">
    <source>
        <dbReference type="SAM" id="Phobius"/>
    </source>
</evidence>
<dbReference type="InterPro" id="IPR000033">
    <property type="entry name" value="LDLR_classB_rpt"/>
</dbReference>
<keyword evidence="3" id="KW-0472">Membrane</keyword>
<protein>
    <recommendedName>
        <fullName evidence="4">EGF-like domain-containing protein</fullName>
    </recommendedName>
</protein>
<dbReference type="AlphaFoldDB" id="A0AA88KEY4"/>
<feature type="disulfide bond" evidence="2">
    <location>
        <begin position="599"/>
        <end position="608"/>
    </location>
</feature>
<proteinExistence type="predicted"/>